<dbReference type="InterPro" id="IPR050490">
    <property type="entry name" value="Bact_solute-bd_prot1"/>
</dbReference>
<organism evidence="8 9">
    <name type="scientific">Paenibacillus roseopurpureus</name>
    <dbReference type="NCBI Taxonomy" id="2918901"/>
    <lineage>
        <taxon>Bacteria</taxon>
        <taxon>Bacillati</taxon>
        <taxon>Bacillota</taxon>
        <taxon>Bacilli</taxon>
        <taxon>Bacillales</taxon>
        <taxon>Paenibacillaceae</taxon>
        <taxon>Paenibacillus</taxon>
    </lineage>
</organism>
<dbReference type="PANTHER" id="PTHR43649:SF33">
    <property type="entry name" value="POLYGALACTURONAN_RHAMNOGALACTURONAN-BINDING PROTEIN YTCQ"/>
    <property type="match status" value="1"/>
</dbReference>
<proteinExistence type="predicted"/>
<keyword evidence="1" id="KW-1003">Cell membrane</keyword>
<evidence type="ECO:0000256" key="6">
    <source>
        <dbReference type="SAM" id="MobiDB-lite"/>
    </source>
</evidence>
<keyword evidence="3" id="KW-0472">Membrane</keyword>
<dbReference type="SUPFAM" id="SSF53850">
    <property type="entry name" value="Periplasmic binding protein-like II"/>
    <property type="match status" value="1"/>
</dbReference>
<dbReference type="KEGG" id="proo:MJB10_07735"/>
<keyword evidence="4" id="KW-0564">Palmitate</keyword>
<evidence type="ECO:0000256" key="1">
    <source>
        <dbReference type="ARBA" id="ARBA00022475"/>
    </source>
</evidence>
<dbReference type="PANTHER" id="PTHR43649">
    <property type="entry name" value="ARABINOSE-BINDING PROTEIN-RELATED"/>
    <property type="match status" value="1"/>
</dbReference>
<feature type="compositionally biased region" description="Low complexity" evidence="6">
    <location>
        <begin position="30"/>
        <end position="39"/>
    </location>
</feature>
<evidence type="ECO:0000256" key="3">
    <source>
        <dbReference type="ARBA" id="ARBA00023136"/>
    </source>
</evidence>
<dbReference type="Pfam" id="PF13416">
    <property type="entry name" value="SBP_bac_8"/>
    <property type="match status" value="1"/>
</dbReference>
<evidence type="ECO:0000313" key="8">
    <source>
        <dbReference type="EMBL" id="WNR45976.1"/>
    </source>
</evidence>
<feature type="chain" id="PRO_5041740810" evidence="7">
    <location>
        <begin position="23"/>
        <end position="518"/>
    </location>
</feature>
<keyword evidence="5" id="KW-0449">Lipoprotein</keyword>
<reference evidence="8" key="1">
    <citation type="submission" date="2022-02" db="EMBL/GenBank/DDBJ databases">
        <title>Paenibacillus sp. MBLB1832 Whole Genome Shotgun Sequencing.</title>
        <authorList>
            <person name="Hwang C.Y."/>
            <person name="Cho E.-S."/>
            <person name="Seo M.-J."/>
        </authorList>
    </citation>
    <scope>NUCLEOTIDE SEQUENCE</scope>
    <source>
        <strain evidence="8">MBLB1832</strain>
    </source>
</reference>
<dbReference type="EMBL" id="CP130319">
    <property type="protein sequence ID" value="WNR45976.1"/>
    <property type="molecule type" value="Genomic_DNA"/>
</dbReference>
<protein>
    <submittedName>
        <fullName evidence="8">Extracellular solute-binding protein</fullName>
    </submittedName>
</protein>
<dbReference type="AlphaFoldDB" id="A0AA96LRP0"/>
<dbReference type="Gene3D" id="3.40.190.10">
    <property type="entry name" value="Periplasmic binding protein-like II"/>
    <property type="match status" value="2"/>
</dbReference>
<dbReference type="InterPro" id="IPR006059">
    <property type="entry name" value="SBP"/>
</dbReference>
<evidence type="ECO:0000313" key="9">
    <source>
        <dbReference type="Proteomes" id="UP001304650"/>
    </source>
</evidence>
<evidence type="ECO:0000256" key="2">
    <source>
        <dbReference type="ARBA" id="ARBA00022729"/>
    </source>
</evidence>
<dbReference type="Proteomes" id="UP001304650">
    <property type="component" value="Chromosome"/>
</dbReference>
<name>A0AA96LRP0_9BACL</name>
<keyword evidence="2 7" id="KW-0732">Signal</keyword>
<evidence type="ECO:0000256" key="7">
    <source>
        <dbReference type="SAM" id="SignalP"/>
    </source>
</evidence>
<evidence type="ECO:0000256" key="5">
    <source>
        <dbReference type="ARBA" id="ARBA00023288"/>
    </source>
</evidence>
<evidence type="ECO:0000256" key="4">
    <source>
        <dbReference type="ARBA" id="ARBA00023139"/>
    </source>
</evidence>
<feature type="region of interest" description="Disordered" evidence="6">
    <location>
        <begin position="23"/>
        <end position="43"/>
    </location>
</feature>
<feature type="signal peptide" evidence="7">
    <location>
        <begin position="1"/>
        <end position="22"/>
    </location>
</feature>
<dbReference type="RefSeq" id="WP_314803190.1">
    <property type="nucleotide sequence ID" value="NZ_CP130319.1"/>
</dbReference>
<accession>A0AA96LRP0</accession>
<sequence length="518" mass="56922">MKKVLSTSVVAVLLISTLAACGSSKDGEKASGSSSSPSSTTKAVEKKYKIRAMNILYGAAPPDNGAGKKAIEERYNIDLEYIPVVSGEYNNKLGVTLASGDVPDIVLIPFLDNQWNTAIDGGQFMPLTKYINDKANYPNFSKISPDLQSILKVKGEVYGIPRFRGVPGQTQVLRKDWMDKLGLKTPTNYDELFEVLKAFKEKDPDGNGKNDTFGATASLNGTDINIGVNMASFKAGPNLGWVEDGKGGIIPSDFAPNTKAAYGYIAKLYKEGLIPQDFAVRKDAQSEDDFLLGKAGSTHGWSYTAYNNDRLKKARAVEPKWAVAPVAPLKAPDGYQGYVKSYGYFGAFLLNKDLLKDEGKLKKALQILNDQMGDEGASFIKWGVEGVHYKVDNGNKVALDANNVDGPNKYHLTDPLAEGDWIFGSADTDEVKKLKKDSFKVAMEGKPWLRQEEGLYSKANAEKGAELKKYVTDEMIKVIMGEKPVDYIDQIFESWKSRGGNDIMKEFNDAWKNRKDGK</sequence>
<keyword evidence="9" id="KW-1185">Reference proteome</keyword>
<dbReference type="PROSITE" id="PS51257">
    <property type="entry name" value="PROKAR_LIPOPROTEIN"/>
    <property type="match status" value="1"/>
</dbReference>
<gene>
    <name evidence="8" type="ORF">MJB10_07735</name>
</gene>